<evidence type="ECO:0000313" key="3">
    <source>
        <dbReference type="Proteomes" id="UP000297149"/>
    </source>
</evidence>
<keyword evidence="3" id="KW-1185">Reference proteome</keyword>
<accession>A0A4P7W2J8</accession>
<evidence type="ECO:0000313" key="2">
    <source>
        <dbReference type="EMBL" id="QCD42163.1"/>
    </source>
</evidence>
<dbReference type="KEGG" id="ddb:E7747_07680"/>
<protein>
    <submittedName>
        <fullName evidence="2">Uncharacterized protein</fullName>
    </submittedName>
</protein>
<evidence type="ECO:0000256" key="1">
    <source>
        <dbReference type="SAM" id="MobiDB-lite"/>
    </source>
</evidence>
<dbReference type="RefSeq" id="WP_136415165.1">
    <property type="nucleotide sequence ID" value="NZ_CAXHQF010000003.1"/>
</dbReference>
<name>A0A4P7W2J8_9BACT</name>
<proteinExistence type="predicted"/>
<reference evidence="3" key="1">
    <citation type="submission" date="2019-02" db="EMBL/GenBank/DDBJ databases">
        <title>Isolation and identification of novel species under the genus Muribaculum.</title>
        <authorList>
            <person name="Miyake S."/>
            <person name="Ding Y."/>
            <person name="Low A."/>
            <person name="Soh M."/>
            <person name="Seedorf H."/>
        </authorList>
    </citation>
    <scope>NUCLEOTIDE SEQUENCE [LARGE SCALE GENOMIC DNA]</scope>
    <source>
        <strain evidence="3">H5</strain>
    </source>
</reference>
<dbReference type="EMBL" id="CP039396">
    <property type="protein sequence ID" value="QCD42163.1"/>
    <property type="molecule type" value="Genomic_DNA"/>
</dbReference>
<organism evidence="2 3">
    <name type="scientific">Duncaniella dubosii</name>
    <dbReference type="NCBI Taxonomy" id="2518971"/>
    <lineage>
        <taxon>Bacteria</taxon>
        <taxon>Pseudomonadati</taxon>
        <taxon>Bacteroidota</taxon>
        <taxon>Bacteroidia</taxon>
        <taxon>Bacteroidales</taxon>
        <taxon>Muribaculaceae</taxon>
        <taxon>Duncaniella</taxon>
    </lineage>
</organism>
<gene>
    <name evidence="2" type="ORF">E7747_07680</name>
</gene>
<dbReference type="Proteomes" id="UP000297149">
    <property type="component" value="Chromosome"/>
</dbReference>
<sequence length="176" mass="20649">MGIRMTAEEERRKFVNGWNSTMIDIWQERIRQLGVYHTGSLWRSPLALKVRADGRFYDITLSQTFLEYGLWQDLGTGREIPHGNTGDVKCLDADYRREHKLDEPRKRGPKWGGGETSGHPREPRRWFSTKYYSSVLNLRDFMAESLADEFKGMFCSSLDSDKFRADTAYYRRKGYT</sequence>
<feature type="region of interest" description="Disordered" evidence="1">
    <location>
        <begin position="102"/>
        <end position="122"/>
    </location>
</feature>
<dbReference type="AlphaFoldDB" id="A0A4P7W2J8"/>